<organism evidence="1 2">
    <name type="scientific">Lindgomyces ingoldianus</name>
    <dbReference type="NCBI Taxonomy" id="673940"/>
    <lineage>
        <taxon>Eukaryota</taxon>
        <taxon>Fungi</taxon>
        <taxon>Dikarya</taxon>
        <taxon>Ascomycota</taxon>
        <taxon>Pezizomycotina</taxon>
        <taxon>Dothideomycetes</taxon>
        <taxon>Pleosporomycetidae</taxon>
        <taxon>Pleosporales</taxon>
        <taxon>Lindgomycetaceae</taxon>
        <taxon>Lindgomyces</taxon>
    </lineage>
</organism>
<comment type="caution">
    <text evidence="1">The sequence shown here is derived from an EMBL/GenBank/DDBJ whole genome shotgun (WGS) entry which is preliminary data.</text>
</comment>
<proteinExistence type="predicted"/>
<accession>A0ACB6Q940</accession>
<evidence type="ECO:0000313" key="2">
    <source>
        <dbReference type="Proteomes" id="UP000799755"/>
    </source>
</evidence>
<keyword evidence="2" id="KW-1185">Reference proteome</keyword>
<dbReference type="EMBL" id="MU003551">
    <property type="protein sequence ID" value="KAF2463406.1"/>
    <property type="molecule type" value="Genomic_DNA"/>
</dbReference>
<sequence length="309" mass="34022">MAPIQTTDPSLFHIESISQYVSLPPSSLATPLPSLCAALFSPLLLTYFSPARGIVLSYSNLRLADEPPARKKTRASSHSYSPSHSPSHSRRRRDRQSPSPDDDSNASDTENPEEHPLLCKITDEYNAAFLWATADFLVFRPRTNAWIEGRITHQSSSHITLAFLNSFPVAVMREGIPLGWAWVATTSQSAAANEKQSRRRGRGVGEGHRGDGSGAGYWIGDDGMPISDILSIRIRDFEAKTKSAGGKGHFRIEGSLLSVEEEKEVEIERQRQRQEKGKKQTRGILRSPEGRGIAVEDGEGMDVDPEGSQ</sequence>
<protein>
    <submittedName>
        <fullName evidence="1">Uncharacterized protein</fullName>
    </submittedName>
</protein>
<dbReference type="Proteomes" id="UP000799755">
    <property type="component" value="Unassembled WGS sequence"/>
</dbReference>
<gene>
    <name evidence="1" type="ORF">BDR25DRAFT_307839</name>
</gene>
<name>A0ACB6Q940_9PLEO</name>
<evidence type="ECO:0000313" key="1">
    <source>
        <dbReference type="EMBL" id="KAF2463406.1"/>
    </source>
</evidence>
<reference evidence="1" key="1">
    <citation type="journal article" date="2020" name="Stud. Mycol.">
        <title>101 Dothideomycetes genomes: a test case for predicting lifestyles and emergence of pathogens.</title>
        <authorList>
            <person name="Haridas S."/>
            <person name="Albert R."/>
            <person name="Binder M."/>
            <person name="Bloem J."/>
            <person name="Labutti K."/>
            <person name="Salamov A."/>
            <person name="Andreopoulos B."/>
            <person name="Baker S."/>
            <person name="Barry K."/>
            <person name="Bills G."/>
            <person name="Bluhm B."/>
            <person name="Cannon C."/>
            <person name="Castanera R."/>
            <person name="Culley D."/>
            <person name="Daum C."/>
            <person name="Ezra D."/>
            <person name="Gonzalez J."/>
            <person name="Henrissat B."/>
            <person name="Kuo A."/>
            <person name="Liang C."/>
            <person name="Lipzen A."/>
            <person name="Lutzoni F."/>
            <person name="Magnuson J."/>
            <person name="Mondo S."/>
            <person name="Nolan M."/>
            <person name="Ohm R."/>
            <person name="Pangilinan J."/>
            <person name="Park H.-J."/>
            <person name="Ramirez L."/>
            <person name="Alfaro M."/>
            <person name="Sun H."/>
            <person name="Tritt A."/>
            <person name="Yoshinaga Y."/>
            <person name="Zwiers L.-H."/>
            <person name="Turgeon B."/>
            <person name="Goodwin S."/>
            <person name="Spatafora J."/>
            <person name="Crous P."/>
            <person name="Grigoriev I."/>
        </authorList>
    </citation>
    <scope>NUCLEOTIDE SEQUENCE</scope>
    <source>
        <strain evidence="1">ATCC 200398</strain>
    </source>
</reference>